<evidence type="ECO:0000256" key="1">
    <source>
        <dbReference type="ARBA" id="ARBA00004123"/>
    </source>
</evidence>
<dbReference type="InterPro" id="IPR032458">
    <property type="entry name" value="Histone_H2A_CS"/>
</dbReference>
<evidence type="ECO:0000313" key="7">
    <source>
        <dbReference type="EMBL" id="VDP16086.1"/>
    </source>
</evidence>
<sequence>MSGRHEGVKSRAKAKTRSVCAGLHFPVDRVHHLLRKSNYTECVGAGAHVYLANVLEYLAVEVIQLVGNFARDNKKTSYFLGACRIHSLYLIKTS</sequence>
<evidence type="ECO:0000256" key="4">
    <source>
        <dbReference type="ARBA" id="ARBA00022454"/>
    </source>
</evidence>
<dbReference type="Gene3D" id="1.10.20.10">
    <property type="entry name" value="Histone, subunit A"/>
    <property type="match status" value="1"/>
</dbReference>
<comment type="subcellular location">
    <subcellularLocation>
        <location evidence="2">Chromosome</location>
    </subcellularLocation>
    <subcellularLocation>
        <location evidence="1 6">Nucleus</location>
    </subcellularLocation>
</comment>
<dbReference type="SMART" id="SM00414">
    <property type="entry name" value="H2A"/>
    <property type="match status" value="1"/>
</dbReference>
<dbReference type="InterPro" id="IPR002119">
    <property type="entry name" value="Histone_H2A"/>
</dbReference>
<keyword evidence="4 6" id="KW-0158">Chromosome</keyword>
<dbReference type="InterPro" id="IPR009072">
    <property type="entry name" value="Histone-fold"/>
</dbReference>
<protein>
    <recommendedName>
        <fullName evidence="6">Histone H2A</fullName>
    </recommendedName>
</protein>
<dbReference type="Proteomes" id="UP000277204">
    <property type="component" value="Unassembled WGS sequence"/>
</dbReference>
<evidence type="ECO:0000256" key="3">
    <source>
        <dbReference type="ARBA" id="ARBA00010691"/>
    </source>
</evidence>
<keyword evidence="6" id="KW-0238">DNA-binding</keyword>
<accession>A0A183MES5</accession>
<keyword evidence="5 6" id="KW-0539">Nucleus</keyword>
<comment type="subunit">
    <text evidence="6">The nucleosome is a histone octamer containing two molecules each of H2A, H2B, H3 and H4 assembled in one H3-H4 heterotetramer and two H2A-H2B heterodimers. The octamer wraps approximately 147 bp of DNA.</text>
</comment>
<comment type="similarity">
    <text evidence="3 6">Belongs to the histone H2A family.</text>
</comment>
<dbReference type="GO" id="GO:0030527">
    <property type="term" value="F:structural constituent of chromatin"/>
    <property type="evidence" value="ECO:0007669"/>
    <property type="project" value="InterPro"/>
</dbReference>
<dbReference type="PRINTS" id="PR00620">
    <property type="entry name" value="HISTONEH2A"/>
</dbReference>
<dbReference type="SUPFAM" id="SSF47113">
    <property type="entry name" value="Histone-fold"/>
    <property type="match status" value="1"/>
</dbReference>
<dbReference type="PROSITE" id="PS00046">
    <property type="entry name" value="HISTONE_H2A"/>
    <property type="match status" value="1"/>
</dbReference>
<evidence type="ECO:0000256" key="6">
    <source>
        <dbReference type="RuleBase" id="RU003767"/>
    </source>
</evidence>
<organism evidence="7 8">
    <name type="scientific">Schistosoma margrebowiei</name>
    <dbReference type="NCBI Taxonomy" id="48269"/>
    <lineage>
        <taxon>Eukaryota</taxon>
        <taxon>Metazoa</taxon>
        <taxon>Spiralia</taxon>
        <taxon>Lophotrochozoa</taxon>
        <taxon>Platyhelminthes</taxon>
        <taxon>Trematoda</taxon>
        <taxon>Digenea</taxon>
        <taxon>Strigeidida</taxon>
        <taxon>Schistosomatoidea</taxon>
        <taxon>Schistosomatidae</taxon>
        <taxon>Schistosoma</taxon>
    </lineage>
</organism>
<proteinExistence type="inferred from homology"/>
<gene>
    <name evidence="7" type="ORF">SMRZ_LOCUS14550</name>
</gene>
<evidence type="ECO:0000256" key="5">
    <source>
        <dbReference type="ARBA" id="ARBA00023242"/>
    </source>
</evidence>
<name>A0A183MES5_9TREM</name>
<evidence type="ECO:0000313" key="8">
    <source>
        <dbReference type="Proteomes" id="UP000277204"/>
    </source>
</evidence>
<reference evidence="7 8" key="1">
    <citation type="submission" date="2018-11" db="EMBL/GenBank/DDBJ databases">
        <authorList>
            <consortium name="Pathogen Informatics"/>
        </authorList>
    </citation>
    <scope>NUCLEOTIDE SEQUENCE [LARGE SCALE GENOMIC DNA]</scope>
    <source>
        <strain evidence="7 8">Zambia</strain>
    </source>
</reference>
<evidence type="ECO:0000256" key="2">
    <source>
        <dbReference type="ARBA" id="ARBA00004286"/>
    </source>
</evidence>
<keyword evidence="8" id="KW-1185">Reference proteome</keyword>
<dbReference type="GO" id="GO:0000786">
    <property type="term" value="C:nucleosome"/>
    <property type="evidence" value="ECO:0007669"/>
    <property type="project" value="UniProtKB-KW"/>
</dbReference>
<dbReference type="GO" id="GO:0003677">
    <property type="term" value="F:DNA binding"/>
    <property type="evidence" value="ECO:0007669"/>
    <property type="project" value="UniProtKB-KW"/>
</dbReference>
<dbReference type="STRING" id="48269.A0A183MES5"/>
<dbReference type="AlphaFoldDB" id="A0A183MES5"/>
<dbReference type="GO" id="GO:0046982">
    <property type="term" value="F:protein heterodimerization activity"/>
    <property type="evidence" value="ECO:0007669"/>
    <property type="project" value="InterPro"/>
</dbReference>
<dbReference type="GO" id="GO:0005634">
    <property type="term" value="C:nucleus"/>
    <property type="evidence" value="ECO:0007669"/>
    <property type="project" value="UniProtKB-SubCell"/>
</dbReference>
<keyword evidence="6" id="KW-0544">Nucleosome core</keyword>
<dbReference type="EMBL" id="UZAI01016792">
    <property type="protein sequence ID" value="VDP16086.1"/>
    <property type="molecule type" value="Genomic_DNA"/>
</dbReference>
<dbReference type="PANTHER" id="PTHR23430">
    <property type="entry name" value="HISTONE H2A"/>
    <property type="match status" value="1"/>
</dbReference>